<proteinExistence type="predicted"/>
<protein>
    <submittedName>
        <fullName evidence="1">Uncharacterized protein</fullName>
    </submittedName>
</protein>
<evidence type="ECO:0000313" key="1">
    <source>
        <dbReference type="EMBL" id="GEU27909.1"/>
    </source>
</evidence>
<dbReference type="AlphaFoldDB" id="A0A640NQM6"/>
<reference evidence="1" key="2">
    <citation type="submission" date="2019-12" db="EMBL/GenBank/DDBJ databases">
        <authorList>
            <person name="Hoang T.H.H."/>
            <person name="Okutani A."/>
        </authorList>
    </citation>
    <scope>NUCLEOTIDE SEQUENCE</scope>
    <source>
        <strain evidence="1">QuyetLC</strain>
    </source>
</reference>
<sequence length="67" mass="7716">MKSFDEFRNSLSEDDICEIVSVAQDSLENSREDFSKDPRTSLGNQIATISYSISIGLLEKYHEWLEK</sequence>
<gene>
    <name evidence="1" type="ORF">QuyetLC_22760</name>
</gene>
<reference evidence="1" key="1">
    <citation type="submission" date="2019-12" db="EMBL/GenBank/DDBJ databases">
        <title>Epidemiological and comparative genomic analysis of Bacillus anthracis isolated from northern Vietnam.</title>
        <authorList>
            <person name="Hoang T.T.H."/>
            <person name="Dang D.A."/>
            <person name="Pham M.H."/>
            <person name="Luong M.H."/>
            <person name="Tran N.D."/>
            <person name="Nguyen T.H."/>
            <person name="Nguyen T.T."/>
            <person name="Inoue S."/>
            <person name="Morikawa S."/>
            <person name="Okutani A."/>
        </authorList>
    </citation>
    <scope>NUCLEOTIDE SEQUENCE</scope>
    <source>
        <strain evidence="1">QuyetLC</strain>
    </source>
</reference>
<accession>A0A640NQM6</accession>
<dbReference type="EMBL" id="BLEY01000021">
    <property type="protein sequence ID" value="GEU27909.1"/>
    <property type="molecule type" value="Genomic_DNA"/>
</dbReference>
<comment type="caution">
    <text evidence="1">The sequence shown here is derived from an EMBL/GenBank/DDBJ whole genome shotgun (WGS) entry which is preliminary data.</text>
</comment>
<name>A0A640NQM6_BACAN</name>
<organism evidence="1">
    <name type="scientific">Bacillus anthracis</name>
    <name type="common">anthrax bacterium</name>
    <dbReference type="NCBI Taxonomy" id="1392"/>
    <lineage>
        <taxon>Bacteria</taxon>
        <taxon>Bacillati</taxon>
        <taxon>Bacillota</taxon>
        <taxon>Bacilli</taxon>
        <taxon>Bacillales</taxon>
        <taxon>Bacillaceae</taxon>
        <taxon>Bacillus</taxon>
        <taxon>Bacillus cereus group</taxon>
    </lineage>
</organism>